<keyword evidence="2" id="KW-1185">Reference proteome</keyword>
<dbReference type="Gene3D" id="3.40.109.10">
    <property type="entry name" value="NADH Oxidase"/>
    <property type="match status" value="2"/>
</dbReference>
<gene>
    <name evidence="1" type="ORF">D8M04_15160</name>
</gene>
<protein>
    <submittedName>
        <fullName evidence="1">Uncharacterized protein</fullName>
    </submittedName>
</protein>
<evidence type="ECO:0000313" key="2">
    <source>
        <dbReference type="Proteomes" id="UP000270219"/>
    </source>
</evidence>
<organism evidence="1 2">
    <name type="scientific">Oceanobacillus piezotolerans</name>
    <dbReference type="NCBI Taxonomy" id="2448030"/>
    <lineage>
        <taxon>Bacteria</taxon>
        <taxon>Bacillati</taxon>
        <taxon>Bacillota</taxon>
        <taxon>Bacilli</taxon>
        <taxon>Bacillales</taxon>
        <taxon>Bacillaceae</taxon>
        <taxon>Oceanobacillus</taxon>
    </lineage>
</organism>
<dbReference type="GO" id="GO:0016491">
    <property type="term" value="F:oxidoreductase activity"/>
    <property type="evidence" value="ECO:0007669"/>
    <property type="project" value="InterPro"/>
</dbReference>
<reference evidence="1 2" key="1">
    <citation type="submission" date="2018-10" db="EMBL/GenBank/DDBJ databases">
        <title>Oceanobacillus sp. YLB-02 draft genome.</title>
        <authorList>
            <person name="Yu L."/>
        </authorList>
    </citation>
    <scope>NUCLEOTIDE SEQUENCE [LARGE SCALE GENOMIC DNA]</scope>
    <source>
        <strain evidence="1 2">YLB-02</strain>
    </source>
</reference>
<dbReference type="EMBL" id="RCHR01000005">
    <property type="protein sequence ID" value="RLL42885.1"/>
    <property type="molecule type" value="Genomic_DNA"/>
</dbReference>
<dbReference type="Proteomes" id="UP000270219">
    <property type="component" value="Unassembled WGS sequence"/>
</dbReference>
<dbReference type="InterPro" id="IPR000415">
    <property type="entry name" value="Nitroreductase-like"/>
</dbReference>
<comment type="caution">
    <text evidence="1">The sequence shown here is derived from an EMBL/GenBank/DDBJ whole genome shotgun (WGS) entry which is preliminary data.</text>
</comment>
<name>A0A498DKD1_9BACI</name>
<dbReference type="AlphaFoldDB" id="A0A498DKD1"/>
<dbReference type="RefSeq" id="WP_121524252.1">
    <property type="nucleotide sequence ID" value="NZ_RCHR01000005.1"/>
</dbReference>
<proteinExistence type="predicted"/>
<sequence>MIDLSYLEKFGEKRFDMFYYGEEIKQGPCTQAPVAYIDMDFLKNHDHLPEWESFLYKVFSSVERIYRIDFHSKYYFHSASPTARNISSVKLILAYQKHLYRLNPISDQIEVRKNDFLIGLDGNTMHLLLVADDRRLQRDYGDFHKILSMLNIGHALMNVELALGSEGVYYQEVDTASITQQRRTPFLSVVKVLEIQSDEKKTSKHNLEDLFEWTQKRSSNQSLSGDVFVNEIFRKGDMLELLTQLDKLLKKMEIGISIYINHVEGFDNGYYRFYNGELIKVSDAENQLEANRILAEYQSYTNVTGLNLWLFFHFHPKFHEYSYDSSFINMGYIAQYLSLLATKWGKASRGMKNYKDVYIKKKLDLPETEFIGYSLMIFPKTNSTSSSYIKF</sequence>
<accession>A0A498DKD1</accession>
<evidence type="ECO:0000313" key="1">
    <source>
        <dbReference type="EMBL" id="RLL42885.1"/>
    </source>
</evidence>
<dbReference type="OrthoDB" id="2444884at2"/>